<evidence type="ECO:0000256" key="6">
    <source>
        <dbReference type="ARBA" id="ARBA00022691"/>
    </source>
</evidence>
<comment type="catalytic activity">
    <reaction evidence="12">
        <text>small RNA 3'-end nucleotide + S-adenosyl-L-methionine = small RNA 3'-end 2'-O-methylnucleotide + S-adenosyl-L-homocysteine + H(+)</text>
        <dbReference type="Rhea" id="RHEA:37887"/>
        <dbReference type="Rhea" id="RHEA-COMP:10415"/>
        <dbReference type="Rhea" id="RHEA-COMP:10416"/>
        <dbReference type="ChEBI" id="CHEBI:15378"/>
        <dbReference type="ChEBI" id="CHEBI:57856"/>
        <dbReference type="ChEBI" id="CHEBI:59789"/>
        <dbReference type="ChEBI" id="CHEBI:74896"/>
        <dbReference type="ChEBI" id="CHEBI:74898"/>
        <dbReference type="EC" id="2.1.1.386"/>
    </reaction>
</comment>
<evidence type="ECO:0000256" key="1">
    <source>
        <dbReference type="ARBA" id="ARBA00001946"/>
    </source>
</evidence>
<evidence type="ECO:0000256" key="12">
    <source>
        <dbReference type="ARBA" id="ARBA00048418"/>
    </source>
</evidence>
<keyword evidence="16" id="KW-1185">Reference proteome</keyword>
<evidence type="ECO:0000256" key="9">
    <source>
        <dbReference type="ARBA" id="ARBA00022884"/>
    </source>
</evidence>
<dbReference type="NCBIfam" id="TIGR04074">
    <property type="entry name" value="bacter_Hen1"/>
    <property type="match status" value="1"/>
</dbReference>
<proteinExistence type="inferred from homology"/>
<dbReference type="EMBL" id="FNUC01000004">
    <property type="protein sequence ID" value="SEF15098.1"/>
    <property type="molecule type" value="Genomic_DNA"/>
</dbReference>
<reference evidence="16" key="1">
    <citation type="submission" date="2016-10" db="EMBL/GenBank/DDBJ databases">
        <authorList>
            <person name="Varghese N."/>
            <person name="Submissions S."/>
        </authorList>
    </citation>
    <scope>NUCLEOTIDE SEQUENCE [LARGE SCALE GENOMIC DNA]</scope>
    <source>
        <strain evidence="16">DSM 45237</strain>
    </source>
</reference>
<dbReference type="Pfam" id="PF08242">
    <property type="entry name" value="Methyltransf_12"/>
    <property type="match status" value="1"/>
</dbReference>
<keyword evidence="7" id="KW-0479">Metal-binding</keyword>
<evidence type="ECO:0000313" key="16">
    <source>
        <dbReference type="Proteomes" id="UP000181980"/>
    </source>
</evidence>
<evidence type="ECO:0000256" key="11">
    <source>
        <dbReference type="ARBA" id="ARBA00035025"/>
    </source>
</evidence>
<dbReference type="STRING" id="561176.SAMN04488561_4844"/>
<keyword evidence="5 15" id="KW-0808">Transferase</keyword>
<evidence type="ECO:0000259" key="14">
    <source>
        <dbReference type="Pfam" id="PF12623"/>
    </source>
</evidence>
<dbReference type="GO" id="GO:0003723">
    <property type="term" value="F:RNA binding"/>
    <property type="evidence" value="ECO:0007669"/>
    <property type="project" value="UniProtKB-KW"/>
</dbReference>
<dbReference type="InterPro" id="IPR024740">
    <property type="entry name" value="Hen1_N"/>
</dbReference>
<keyword evidence="6" id="KW-0949">S-adenosyl-L-methionine</keyword>
<keyword evidence="4 15" id="KW-0489">Methyltransferase</keyword>
<evidence type="ECO:0000256" key="7">
    <source>
        <dbReference type="ARBA" id="ARBA00022723"/>
    </source>
</evidence>
<dbReference type="Proteomes" id="UP000181980">
    <property type="component" value="Unassembled WGS sequence"/>
</dbReference>
<sequence>MSRITTILVSTSTRPGENHLVAEYPGGDNGPVLLTLTSTAAHASDLGYLLHKHPERVQRFELSVGVAHVFYPEATDERCTVALLLEVDPIGLVRGRRFGGDALSLAQYVNDRPYAASSMLSVALGRVFGSALKGRCDARPELVGVPLPLEVHVPALPSRGGADVVAGLFEPLGWTVDAQVRPLDPELPAWGDSRYADVTLRGTLPLDQALSHLYVLLPVLDGAKHYWVSSDEVDKLIRTGGSWLAQHPRRDSIVTRYLAHKRGFVADALARLTELDDSAPEEVAEEFDPPAAVSLATLRRTAVVEQLRTAGAHRVVDLGCGEGALLRELLADLSFTEIVGADVAPRVLEKAADRLRLDRMGDRQRARITLLQSSVTYRDDRLAGFDAVVLMEVVEHVDPDRLPDLERTVFGHARPRAVVVTTPNSEYNVLFPGMDAGALRHQDHRFEWTRAEFADWASRVAAVHGYTVAFAPVGEADPDAGPPTQLAVFTRTEAPA</sequence>
<dbReference type="AlphaFoldDB" id="A0A1H5PPE7"/>
<keyword evidence="8" id="KW-0460">Magnesium</keyword>
<evidence type="ECO:0000256" key="4">
    <source>
        <dbReference type="ARBA" id="ARBA00022603"/>
    </source>
</evidence>
<evidence type="ECO:0000256" key="8">
    <source>
        <dbReference type="ARBA" id="ARBA00022842"/>
    </source>
</evidence>
<dbReference type="InterPro" id="IPR038546">
    <property type="entry name" value="Hen1_N_sf"/>
</dbReference>
<feature type="domain" description="Methyltransferase type 12" evidence="13">
    <location>
        <begin position="316"/>
        <end position="417"/>
    </location>
</feature>
<dbReference type="Gene3D" id="3.30.1610.20">
    <property type="entry name" value="Hen1, N-terminal domain"/>
    <property type="match status" value="1"/>
</dbReference>
<evidence type="ECO:0000259" key="13">
    <source>
        <dbReference type="Pfam" id="PF08242"/>
    </source>
</evidence>
<dbReference type="Pfam" id="PF12623">
    <property type="entry name" value="Hen1_L"/>
    <property type="match status" value="1"/>
</dbReference>
<dbReference type="InterPro" id="IPR024026">
    <property type="entry name" value="3'-RNA_MeTfrase_Hen1_bac"/>
</dbReference>
<keyword evidence="10" id="KW-0943">RNA-mediated gene silencing</keyword>
<dbReference type="GO" id="GO:0090486">
    <property type="term" value="F:small RNA 2'-O-methyltransferase activity"/>
    <property type="evidence" value="ECO:0007669"/>
    <property type="project" value="UniProtKB-EC"/>
</dbReference>
<dbReference type="PANTHER" id="PTHR21404">
    <property type="entry name" value="HEN1"/>
    <property type="match status" value="1"/>
</dbReference>
<name>A0A1H5PPE7_9ACTN</name>
<dbReference type="GO" id="GO:0031047">
    <property type="term" value="P:regulatory ncRNA-mediated gene silencing"/>
    <property type="evidence" value="ECO:0007669"/>
    <property type="project" value="UniProtKB-KW"/>
</dbReference>
<dbReference type="EC" id="2.1.1.386" evidence="11"/>
<dbReference type="InterPro" id="IPR013217">
    <property type="entry name" value="Methyltransf_12"/>
</dbReference>
<evidence type="ECO:0000256" key="3">
    <source>
        <dbReference type="ARBA" id="ARBA00021330"/>
    </source>
</evidence>
<organism evidence="15 16">
    <name type="scientific">Jiangella alba</name>
    <dbReference type="NCBI Taxonomy" id="561176"/>
    <lineage>
        <taxon>Bacteria</taxon>
        <taxon>Bacillati</taxon>
        <taxon>Actinomycetota</taxon>
        <taxon>Actinomycetes</taxon>
        <taxon>Jiangellales</taxon>
        <taxon>Jiangellaceae</taxon>
        <taxon>Jiangella</taxon>
    </lineage>
</organism>
<evidence type="ECO:0000313" key="15">
    <source>
        <dbReference type="EMBL" id="SEF15098.1"/>
    </source>
</evidence>
<comment type="cofactor">
    <cofactor evidence="1">
        <name>Mg(2+)</name>
        <dbReference type="ChEBI" id="CHEBI:18420"/>
    </cofactor>
</comment>
<dbReference type="InterPro" id="IPR029063">
    <property type="entry name" value="SAM-dependent_MTases_sf"/>
</dbReference>
<dbReference type="PANTHER" id="PTHR21404:SF3">
    <property type="entry name" value="SMALL RNA 2'-O-METHYLTRANSFERASE"/>
    <property type="match status" value="1"/>
</dbReference>
<gene>
    <name evidence="15" type="ORF">SAMN04488561_4844</name>
</gene>
<accession>A0A1H5PPE7</accession>
<evidence type="ECO:0000256" key="2">
    <source>
        <dbReference type="ARBA" id="ARBA00009026"/>
    </source>
</evidence>
<evidence type="ECO:0000256" key="10">
    <source>
        <dbReference type="ARBA" id="ARBA00023158"/>
    </source>
</evidence>
<comment type="similarity">
    <text evidence="2">Belongs to the methyltransferase superfamily. HEN1 family.</text>
</comment>
<protein>
    <recommendedName>
        <fullName evidence="3">Small RNA 2'-O-methyltransferase</fullName>
        <ecNumber evidence="11">2.1.1.386</ecNumber>
    </recommendedName>
</protein>
<dbReference type="CDD" id="cd02440">
    <property type="entry name" value="AdoMet_MTases"/>
    <property type="match status" value="1"/>
</dbReference>
<dbReference type="GO" id="GO:0001510">
    <property type="term" value="P:RNA methylation"/>
    <property type="evidence" value="ECO:0007669"/>
    <property type="project" value="InterPro"/>
</dbReference>
<feature type="domain" description="Hen1 N-terminal" evidence="14">
    <location>
        <begin position="32"/>
        <end position="272"/>
    </location>
</feature>
<dbReference type="InterPro" id="IPR026610">
    <property type="entry name" value="Hen1"/>
</dbReference>
<evidence type="ECO:0000256" key="5">
    <source>
        <dbReference type="ARBA" id="ARBA00022679"/>
    </source>
</evidence>
<keyword evidence="9" id="KW-0694">RNA-binding</keyword>
<dbReference type="GO" id="GO:0046872">
    <property type="term" value="F:metal ion binding"/>
    <property type="evidence" value="ECO:0007669"/>
    <property type="project" value="UniProtKB-KW"/>
</dbReference>
<dbReference type="SUPFAM" id="SSF53335">
    <property type="entry name" value="S-adenosyl-L-methionine-dependent methyltransferases"/>
    <property type="match status" value="1"/>
</dbReference>
<dbReference type="Gene3D" id="3.40.50.150">
    <property type="entry name" value="Vaccinia Virus protein VP39"/>
    <property type="match status" value="1"/>
</dbReference>